<protein>
    <submittedName>
        <fullName evidence="5">Transcription regulator</fullName>
    </submittedName>
</protein>
<proteinExistence type="predicted"/>
<name>A0A919ALC1_9PROT</name>
<dbReference type="GO" id="GO:0003677">
    <property type="term" value="F:DNA binding"/>
    <property type="evidence" value="ECO:0007669"/>
    <property type="project" value="UniProtKB-KW"/>
</dbReference>
<keyword evidence="1" id="KW-0805">Transcription regulation</keyword>
<dbReference type="InterPro" id="IPR036390">
    <property type="entry name" value="WH_DNA-bd_sf"/>
</dbReference>
<dbReference type="Pfam" id="PF00392">
    <property type="entry name" value="GntR"/>
    <property type="match status" value="1"/>
</dbReference>
<dbReference type="SUPFAM" id="SSF48008">
    <property type="entry name" value="GntR ligand-binding domain-like"/>
    <property type="match status" value="1"/>
</dbReference>
<dbReference type="InterPro" id="IPR011711">
    <property type="entry name" value="GntR_C"/>
</dbReference>
<dbReference type="InterPro" id="IPR008920">
    <property type="entry name" value="TF_FadR/GntR_C"/>
</dbReference>
<evidence type="ECO:0000259" key="4">
    <source>
        <dbReference type="PROSITE" id="PS50949"/>
    </source>
</evidence>
<dbReference type="GO" id="GO:0003700">
    <property type="term" value="F:DNA-binding transcription factor activity"/>
    <property type="evidence" value="ECO:0007669"/>
    <property type="project" value="InterPro"/>
</dbReference>
<dbReference type="Gene3D" id="1.20.120.530">
    <property type="entry name" value="GntR ligand-binding domain-like"/>
    <property type="match status" value="1"/>
</dbReference>
<dbReference type="PANTHER" id="PTHR43537">
    <property type="entry name" value="TRANSCRIPTIONAL REGULATOR, GNTR FAMILY"/>
    <property type="match status" value="1"/>
</dbReference>
<dbReference type="RefSeq" id="WP_191249859.1">
    <property type="nucleotide sequence ID" value="NZ_BNCI01000001.1"/>
</dbReference>
<evidence type="ECO:0000313" key="6">
    <source>
        <dbReference type="Proteomes" id="UP000630923"/>
    </source>
</evidence>
<evidence type="ECO:0000256" key="2">
    <source>
        <dbReference type="ARBA" id="ARBA00023125"/>
    </source>
</evidence>
<reference evidence="5" key="1">
    <citation type="journal article" date="2014" name="Int. J. Syst. Evol. Microbiol.">
        <title>Complete genome sequence of Corynebacterium casei LMG S-19264T (=DSM 44701T), isolated from a smear-ripened cheese.</title>
        <authorList>
            <consortium name="US DOE Joint Genome Institute (JGI-PGF)"/>
            <person name="Walter F."/>
            <person name="Albersmeier A."/>
            <person name="Kalinowski J."/>
            <person name="Ruckert C."/>
        </authorList>
    </citation>
    <scope>NUCLEOTIDE SEQUENCE</scope>
    <source>
        <strain evidence="5">KCTC 42590</strain>
    </source>
</reference>
<organism evidence="5 6">
    <name type="scientific">Kordiimonas sediminis</name>
    <dbReference type="NCBI Taxonomy" id="1735581"/>
    <lineage>
        <taxon>Bacteria</taxon>
        <taxon>Pseudomonadati</taxon>
        <taxon>Pseudomonadota</taxon>
        <taxon>Alphaproteobacteria</taxon>
        <taxon>Kordiimonadales</taxon>
        <taxon>Kordiimonadaceae</taxon>
        <taxon>Kordiimonas</taxon>
    </lineage>
</organism>
<gene>
    <name evidence="5" type="ORF">GCM10017044_03750</name>
</gene>
<dbReference type="SMART" id="SM00895">
    <property type="entry name" value="FCD"/>
    <property type="match status" value="1"/>
</dbReference>
<evidence type="ECO:0000256" key="1">
    <source>
        <dbReference type="ARBA" id="ARBA00023015"/>
    </source>
</evidence>
<evidence type="ECO:0000256" key="3">
    <source>
        <dbReference type="ARBA" id="ARBA00023163"/>
    </source>
</evidence>
<dbReference type="AlphaFoldDB" id="A0A919ALC1"/>
<accession>A0A919ALC1</accession>
<feature type="domain" description="HTH gntR-type" evidence="4">
    <location>
        <begin position="8"/>
        <end position="75"/>
    </location>
</feature>
<dbReference type="Proteomes" id="UP000630923">
    <property type="component" value="Unassembled WGS sequence"/>
</dbReference>
<keyword evidence="3" id="KW-0804">Transcription</keyword>
<dbReference type="InterPro" id="IPR036388">
    <property type="entry name" value="WH-like_DNA-bd_sf"/>
</dbReference>
<dbReference type="Pfam" id="PF07729">
    <property type="entry name" value="FCD"/>
    <property type="match status" value="1"/>
</dbReference>
<comment type="caution">
    <text evidence="5">The sequence shown here is derived from an EMBL/GenBank/DDBJ whole genome shotgun (WGS) entry which is preliminary data.</text>
</comment>
<keyword evidence="6" id="KW-1185">Reference proteome</keyword>
<dbReference type="EMBL" id="BNCI01000001">
    <property type="protein sequence ID" value="GHF13018.1"/>
    <property type="molecule type" value="Genomic_DNA"/>
</dbReference>
<reference evidence="5" key="2">
    <citation type="submission" date="2020-09" db="EMBL/GenBank/DDBJ databases">
        <authorList>
            <person name="Sun Q."/>
            <person name="Kim S."/>
        </authorList>
    </citation>
    <scope>NUCLEOTIDE SEQUENCE</scope>
    <source>
        <strain evidence="5">KCTC 42590</strain>
    </source>
</reference>
<dbReference type="SMART" id="SM00345">
    <property type="entry name" value="HTH_GNTR"/>
    <property type="match status" value="1"/>
</dbReference>
<dbReference type="SUPFAM" id="SSF46785">
    <property type="entry name" value="Winged helix' DNA-binding domain"/>
    <property type="match status" value="1"/>
</dbReference>
<keyword evidence="2" id="KW-0238">DNA-binding</keyword>
<dbReference type="InterPro" id="IPR000524">
    <property type="entry name" value="Tscrpt_reg_HTH_GntR"/>
</dbReference>
<evidence type="ECO:0000313" key="5">
    <source>
        <dbReference type="EMBL" id="GHF13018.1"/>
    </source>
</evidence>
<dbReference type="PANTHER" id="PTHR43537:SF41">
    <property type="entry name" value="TRANSCRIPTIONAL REGULATORY PROTEIN"/>
    <property type="match status" value="1"/>
</dbReference>
<dbReference type="PROSITE" id="PS50949">
    <property type="entry name" value="HTH_GNTR"/>
    <property type="match status" value="1"/>
</dbReference>
<dbReference type="Gene3D" id="1.10.10.10">
    <property type="entry name" value="Winged helix-like DNA-binding domain superfamily/Winged helix DNA-binding domain"/>
    <property type="match status" value="1"/>
</dbReference>
<sequence>MGTSLRPLTMAQTVAKNLKEKILTNQIAGGEPLRQDAIAKSFGISIIPVREALRQLEAEGLVQLIPHRGAIATELTVDKALEWIHMRLLLEVDLLGRAMDVMTDEDADRAETVLSLYETNLKNRTHIEQWSDFNWDFHKALYAPANRPETLDILANLHKKSDCYVRLQLLDGDNVERAQSEHRELLDLYRARDKDGATKVLAEHIINVANDLTTNLPSSA</sequence>
<dbReference type="CDD" id="cd07377">
    <property type="entry name" value="WHTH_GntR"/>
    <property type="match status" value="1"/>
</dbReference>